<protein>
    <submittedName>
        <fullName evidence="1">Uncharacterized protein</fullName>
    </submittedName>
</protein>
<evidence type="ECO:0000313" key="2">
    <source>
        <dbReference type="Proteomes" id="UP001282284"/>
    </source>
</evidence>
<gene>
    <name evidence="1" type="ORF">QT711_00215</name>
</gene>
<name>A0ABU4G3N6_9BACL</name>
<proteinExistence type="predicted"/>
<dbReference type="EMBL" id="JAUBDI010000001">
    <property type="protein sequence ID" value="MDW0111585.1"/>
    <property type="molecule type" value="Genomic_DNA"/>
</dbReference>
<dbReference type="RefSeq" id="WP_317941479.1">
    <property type="nucleotide sequence ID" value="NZ_JAUBDI010000001.1"/>
</dbReference>
<evidence type="ECO:0000313" key="1">
    <source>
        <dbReference type="EMBL" id="MDW0111585.1"/>
    </source>
</evidence>
<comment type="caution">
    <text evidence="1">The sequence shown here is derived from an EMBL/GenBank/DDBJ whole genome shotgun (WGS) entry which is preliminary data.</text>
</comment>
<dbReference type="Proteomes" id="UP001282284">
    <property type="component" value="Unassembled WGS sequence"/>
</dbReference>
<keyword evidence="2" id="KW-1185">Reference proteome</keyword>
<reference evidence="1 2" key="1">
    <citation type="submission" date="2023-06" db="EMBL/GenBank/DDBJ databases">
        <title>Sporosarcina sp. nov., isolated from Korean traditional fermented seafood 'Jeotgal'.</title>
        <authorList>
            <person name="Yang A.I."/>
            <person name="Shin N.-R."/>
        </authorList>
    </citation>
    <scope>NUCLEOTIDE SEQUENCE [LARGE SCALE GENOMIC DNA]</scope>
    <source>
        <strain evidence="1 2">KCTC13119</strain>
    </source>
</reference>
<accession>A0ABU4G3N6</accession>
<organism evidence="1 2">
    <name type="scientific">Sporosarcina saromensis</name>
    <dbReference type="NCBI Taxonomy" id="359365"/>
    <lineage>
        <taxon>Bacteria</taxon>
        <taxon>Bacillati</taxon>
        <taxon>Bacillota</taxon>
        <taxon>Bacilli</taxon>
        <taxon>Bacillales</taxon>
        <taxon>Caryophanaceae</taxon>
        <taxon>Sporosarcina</taxon>
    </lineage>
</organism>
<sequence>MTENLLQERINELSSAIVNFESNKTHITGFYNEKMLLSHLESHKRNYLSIGLYETTLVNFSNIKDDALFLVQEDGKTISKHQYRVIFKDRVQRSKGASSLLLTVREHQFLDQWQIVMENQCIEFETRSELKSYLSEHFRTDFEFLNQ</sequence>